<comment type="caution">
    <text evidence="3">The sequence shown here is derived from an EMBL/GenBank/DDBJ whole genome shotgun (WGS) entry which is preliminary data.</text>
</comment>
<organism evidence="3 4">
    <name type="scientific">Streptomyces hebeiensis</name>
    <dbReference type="NCBI Taxonomy" id="229486"/>
    <lineage>
        <taxon>Bacteria</taxon>
        <taxon>Bacillati</taxon>
        <taxon>Actinomycetota</taxon>
        <taxon>Actinomycetes</taxon>
        <taxon>Kitasatosporales</taxon>
        <taxon>Streptomycetaceae</taxon>
        <taxon>Streptomyces</taxon>
    </lineage>
</organism>
<dbReference type="EMBL" id="BAAAKV010000005">
    <property type="protein sequence ID" value="GAA1155209.1"/>
    <property type="molecule type" value="Genomic_DNA"/>
</dbReference>
<keyword evidence="4" id="KW-1185">Reference proteome</keyword>
<evidence type="ECO:0008006" key="5">
    <source>
        <dbReference type="Google" id="ProtNLM"/>
    </source>
</evidence>
<evidence type="ECO:0000256" key="1">
    <source>
        <dbReference type="SAM" id="MobiDB-lite"/>
    </source>
</evidence>
<dbReference type="Proteomes" id="UP001501371">
    <property type="component" value="Unassembled WGS sequence"/>
</dbReference>
<gene>
    <name evidence="3" type="ORF">GCM10009654_08490</name>
</gene>
<name>A0ABN1UJS3_9ACTN</name>
<evidence type="ECO:0000256" key="2">
    <source>
        <dbReference type="SAM" id="SignalP"/>
    </source>
</evidence>
<protein>
    <recommendedName>
        <fullName evidence="5">ATP-binding protein</fullName>
    </recommendedName>
</protein>
<proteinExistence type="predicted"/>
<dbReference type="RefSeq" id="WP_344270260.1">
    <property type="nucleotide sequence ID" value="NZ_BAAAKV010000005.1"/>
</dbReference>
<reference evidence="3 4" key="1">
    <citation type="journal article" date="2019" name="Int. J. Syst. Evol. Microbiol.">
        <title>The Global Catalogue of Microorganisms (GCM) 10K type strain sequencing project: providing services to taxonomists for standard genome sequencing and annotation.</title>
        <authorList>
            <consortium name="The Broad Institute Genomics Platform"/>
            <consortium name="The Broad Institute Genome Sequencing Center for Infectious Disease"/>
            <person name="Wu L."/>
            <person name="Ma J."/>
        </authorList>
    </citation>
    <scope>NUCLEOTIDE SEQUENCE [LARGE SCALE GENOMIC DNA]</scope>
    <source>
        <strain evidence="3 4">JCM 12696</strain>
    </source>
</reference>
<sequence length="101" mass="9189">MSLSLTRRIARTALIVAAGAAPVLGAAGAANAAALPESTGLGAVSALDGGTLGDTVGKTAGSAGEALGGATSEAGKTTGQVGALGGGLSTDGLSTDKLPIG</sequence>
<feature type="region of interest" description="Disordered" evidence="1">
    <location>
        <begin position="62"/>
        <end position="101"/>
    </location>
</feature>
<accession>A0ABN1UJS3</accession>
<feature type="chain" id="PRO_5046689783" description="ATP-binding protein" evidence="2">
    <location>
        <begin position="33"/>
        <end position="101"/>
    </location>
</feature>
<keyword evidence="2" id="KW-0732">Signal</keyword>
<feature type="compositionally biased region" description="Low complexity" evidence="1">
    <location>
        <begin position="90"/>
        <end position="101"/>
    </location>
</feature>
<feature type="signal peptide" evidence="2">
    <location>
        <begin position="1"/>
        <end position="32"/>
    </location>
</feature>
<evidence type="ECO:0000313" key="3">
    <source>
        <dbReference type="EMBL" id="GAA1155209.1"/>
    </source>
</evidence>
<evidence type="ECO:0000313" key="4">
    <source>
        <dbReference type="Proteomes" id="UP001501371"/>
    </source>
</evidence>